<dbReference type="Proteomes" id="UP001066276">
    <property type="component" value="Chromosome 4_1"/>
</dbReference>
<organism evidence="1 2">
    <name type="scientific">Pleurodeles waltl</name>
    <name type="common">Iberian ribbed newt</name>
    <dbReference type="NCBI Taxonomy" id="8319"/>
    <lineage>
        <taxon>Eukaryota</taxon>
        <taxon>Metazoa</taxon>
        <taxon>Chordata</taxon>
        <taxon>Craniata</taxon>
        <taxon>Vertebrata</taxon>
        <taxon>Euteleostomi</taxon>
        <taxon>Amphibia</taxon>
        <taxon>Batrachia</taxon>
        <taxon>Caudata</taxon>
        <taxon>Salamandroidea</taxon>
        <taxon>Salamandridae</taxon>
        <taxon>Pleurodelinae</taxon>
        <taxon>Pleurodeles</taxon>
    </lineage>
</organism>
<dbReference type="AlphaFoldDB" id="A0AAV7SZB9"/>
<gene>
    <name evidence="1" type="ORF">NDU88_001039</name>
</gene>
<keyword evidence="2" id="KW-1185">Reference proteome</keyword>
<proteinExistence type="predicted"/>
<evidence type="ECO:0000313" key="1">
    <source>
        <dbReference type="EMBL" id="KAJ1169133.1"/>
    </source>
</evidence>
<name>A0AAV7SZB9_PLEWA</name>
<sequence>MTIMRHEQEGETQGVRDVELANAERKNVRARTVLRALSHRASFPLFSRLVAAICFPAVRCPTLVFFRFFLSATTILHGDRAEQSEFVFLCLTDK</sequence>
<protein>
    <recommendedName>
        <fullName evidence="3">Transmembrane protein</fullName>
    </recommendedName>
</protein>
<comment type="caution">
    <text evidence="1">The sequence shown here is derived from an EMBL/GenBank/DDBJ whole genome shotgun (WGS) entry which is preliminary data.</text>
</comment>
<accession>A0AAV7SZB9</accession>
<dbReference type="EMBL" id="JANPWB010000007">
    <property type="protein sequence ID" value="KAJ1169133.1"/>
    <property type="molecule type" value="Genomic_DNA"/>
</dbReference>
<evidence type="ECO:0000313" key="2">
    <source>
        <dbReference type="Proteomes" id="UP001066276"/>
    </source>
</evidence>
<evidence type="ECO:0008006" key="3">
    <source>
        <dbReference type="Google" id="ProtNLM"/>
    </source>
</evidence>
<reference evidence="1" key="1">
    <citation type="journal article" date="2022" name="bioRxiv">
        <title>Sequencing and chromosome-scale assembly of the giantPleurodeles waltlgenome.</title>
        <authorList>
            <person name="Brown T."/>
            <person name="Elewa A."/>
            <person name="Iarovenko S."/>
            <person name="Subramanian E."/>
            <person name="Araus A.J."/>
            <person name="Petzold A."/>
            <person name="Susuki M."/>
            <person name="Suzuki K.-i.T."/>
            <person name="Hayashi T."/>
            <person name="Toyoda A."/>
            <person name="Oliveira C."/>
            <person name="Osipova E."/>
            <person name="Leigh N.D."/>
            <person name="Simon A."/>
            <person name="Yun M.H."/>
        </authorList>
    </citation>
    <scope>NUCLEOTIDE SEQUENCE</scope>
    <source>
        <strain evidence="1">20211129_DDA</strain>
        <tissue evidence="1">Liver</tissue>
    </source>
</reference>